<keyword evidence="2" id="KW-1185">Reference proteome</keyword>
<evidence type="ECO:0000313" key="1">
    <source>
        <dbReference type="EMBL" id="OSX75359.1"/>
    </source>
</evidence>
<reference evidence="1 2" key="1">
    <citation type="submission" date="2017-03" db="EMBL/GenBank/DDBJ databases">
        <title>WGS assembly of Porphyra umbilicalis.</title>
        <authorList>
            <person name="Brawley S.H."/>
            <person name="Blouin N.A."/>
            <person name="Ficko-Blean E."/>
            <person name="Wheeler G.L."/>
            <person name="Lohr M."/>
            <person name="Goodson H.V."/>
            <person name="Jenkins J.W."/>
            <person name="Blaby-Haas C.E."/>
            <person name="Helliwell K.E."/>
            <person name="Chan C."/>
            <person name="Marriage T."/>
            <person name="Bhattacharya D."/>
            <person name="Klein A.S."/>
            <person name="Badis Y."/>
            <person name="Brodie J."/>
            <person name="Cao Y."/>
            <person name="Collen J."/>
            <person name="Dittami S.M."/>
            <person name="Gachon C.M."/>
            <person name="Green B.R."/>
            <person name="Karpowicz S."/>
            <person name="Kim J.W."/>
            <person name="Kudahl U."/>
            <person name="Lin S."/>
            <person name="Michel G."/>
            <person name="Mittag M."/>
            <person name="Olson B.J."/>
            <person name="Pangilinan J."/>
            <person name="Peng Y."/>
            <person name="Qiu H."/>
            <person name="Shu S."/>
            <person name="Singer J.T."/>
            <person name="Smith A.G."/>
            <person name="Sprecher B.N."/>
            <person name="Wagner V."/>
            <person name="Wang W."/>
            <person name="Wang Z.-Y."/>
            <person name="Yan J."/>
            <person name="Yarish C."/>
            <person name="Zoeuner-Riek S."/>
            <person name="Zhuang Y."/>
            <person name="Zou Y."/>
            <person name="Lindquist E.A."/>
            <person name="Grimwood J."/>
            <person name="Barry K."/>
            <person name="Rokhsar D.S."/>
            <person name="Schmutz J."/>
            <person name="Stiller J.W."/>
            <person name="Grossman A.R."/>
            <person name="Prochnik S.E."/>
        </authorList>
    </citation>
    <scope>NUCLEOTIDE SEQUENCE [LARGE SCALE GENOMIC DNA]</scope>
    <source>
        <strain evidence="1">4086291</strain>
    </source>
</reference>
<organism evidence="1 2">
    <name type="scientific">Porphyra umbilicalis</name>
    <name type="common">Purple laver</name>
    <name type="synonym">Red alga</name>
    <dbReference type="NCBI Taxonomy" id="2786"/>
    <lineage>
        <taxon>Eukaryota</taxon>
        <taxon>Rhodophyta</taxon>
        <taxon>Bangiophyceae</taxon>
        <taxon>Bangiales</taxon>
        <taxon>Bangiaceae</taxon>
        <taxon>Porphyra</taxon>
    </lineage>
</organism>
<dbReference type="EMBL" id="KV918906">
    <property type="protein sequence ID" value="OSX75359.1"/>
    <property type="molecule type" value="Genomic_DNA"/>
</dbReference>
<sequence length="105" mass="11439">MRASANDHPVGSVDVFIGGHLVGGHEWGIPGCVSKLLRVPVGRQRYVHGAMRIELVLRSASAVACSRRASTAWQLAVPWARAWYWGRAIGQVLLPRSTSVFCSET</sequence>
<protein>
    <submittedName>
        <fullName evidence="1">Uncharacterized protein</fullName>
    </submittedName>
</protein>
<dbReference type="Proteomes" id="UP000218209">
    <property type="component" value="Unassembled WGS sequence"/>
</dbReference>
<proteinExistence type="predicted"/>
<dbReference type="AlphaFoldDB" id="A0A1X6P3A3"/>
<name>A0A1X6P3A3_PORUM</name>
<gene>
    <name evidence="1" type="ORF">BU14_0239s0014</name>
</gene>
<evidence type="ECO:0000313" key="2">
    <source>
        <dbReference type="Proteomes" id="UP000218209"/>
    </source>
</evidence>
<accession>A0A1X6P3A3</accession>